<evidence type="ECO:0000313" key="2">
    <source>
        <dbReference type="EMBL" id="OMJ28188.1"/>
    </source>
</evidence>
<sequence length="1406" mass="160434">MFTNSNPRLDSFKGCSEAAFDILLTYLHEDSLSDSQLTDIYTNFMVLISSFNTNNNLAIETTSTIIECIPYKSLLQIRDSIKLTLPSLSSHDSVNLLSLIKNIFLSFKKFQFISFFDLILKFNSIGKLSTGNLIPSIKKNGSFSLSKIDILSDFSDNDLILSKSSILEILILYLSANFKASKIELISIQTYLAAFLGFNHIYITFSDDSFIPKFSDINYIDSLPDALTSENIPNPQTVDLVHLAHRRTLLFNKSFSFLELLLDTCWSDYQENSLFYDLVYKDSSQTNENFSTNSSYLSNLLKFTTKNIPFISDDIESQTSQFTSYPIPQNIPHPNIKSGVFFVQFDQLAIDNSLQRLSGAIGTQIYYVFNSLINSCLVGEGRKKLVRVLHSFDKLFEDNDEDIKLNILHIPVINSINLLEIILENDDSPTKAILILSLVNSYIKCHEKNNDSNISLFNHKFSAYFLKRSLETQLSEIIKKNSKKFTNNEERSKFGRETIEFTILLARNTNSMTLKFSDECRLLQSNILIAILSNFDITEKSLFNVVESYYYISANTKFRPPSFFLTSHDNDELKSNSKTCYRNILMELARDSKKFNQWNNDIFDFEIGSLGLKFIMNFIQNFKPDSPICFSSKSAFNVLKFIQKKCQSISKEVEDSVLQYKKIIKSPRKKSSAKGIDNNTGNKGIDLEEKSQNIPSSNIYSEPRDISSFNDTTTSPNLRLKPKTFTPYNGKENSIDLENIRFRDYDDRDYLLLFEIAEKDFSEDSCQTSDNNENHNFKRVYIYNPKKNLYLFILNIVFSIEGIFLLKQLNNEKSDDLKNSSINNEFKSRLANILLPKKDNYCLPLFFRPTHNIRDVDILEFEKYYWALNSYIQKTSNFNGAYFFDSKISAVELIHSEVLDKYNSTYYFPPGSEGLSQYSNFSIDRLNIRLLHNNVSPFRKDLLKKLNYVYNFEFVSKLMDTMENNISKNYLWANSRASSWVLLVSILGRISKAILNAKLLTGINQNEINKSPAKLDLSRSSFEKNLDSFADYQLKKDLNNYSSKADLEIPIDNFKFNIDSTLPNSNNTDFTDIQSKKSSLTPTDDLLIDDGLKSISCSMLDSISLKNQKPFMISSDDSDQLISNTNGELKPIQNGDYNNKNDREYGTSNMNNYATDSKDPNYPSEVDINISEDAGSCYMSKHNIQMSNIDITPSVNSSKPRSLSDIDGSTAHINSENYDKSLADSNFNDLSDSQDLDISIDYLELNSYIPRKTSGTISSRFKFDAPSLASKKSYGFFSRKNKLKKNIPYKKSEFNCSDATGESNKNSNLPILSAEASLNFLETVPDDIEYSVSCKSGGNGIENEGRDNGINPLNQEACPEEEFSEKSMYFGLDSLELDVDRILAMMHGPEMVIIETLNMMLDDDDL</sequence>
<evidence type="ECO:0000256" key="1">
    <source>
        <dbReference type="SAM" id="MobiDB-lite"/>
    </source>
</evidence>
<feature type="region of interest" description="Disordered" evidence="1">
    <location>
        <begin position="671"/>
        <end position="713"/>
    </location>
</feature>
<gene>
    <name evidence="2" type="ORF">AYI69_g2343</name>
</gene>
<dbReference type="EMBL" id="LSSM01000684">
    <property type="protein sequence ID" value="OMJ28188.1"/>
    <property type="molecule type" value="Genomic_DNA"/>
</dbReference>
<accession>A0A1R1YMR6</accession>
<protein>
    <submittedName>
        <fullName evidence="2">Uncharacterized protein</fullName>
    </submittedName>
</protein>
<dbReference type="Proteomes" id="UP000187429">
    <property type="component" value="Unassembled WGS sequence"/>
</dbReference>
<dbReference type="OrthoDB" id="10388902at2759"/>
<keyword evidence="3" id="KW-1185">Reference proteome</keyword>
<reference evidence="3" key="1">
    <citation type="submission" date="2017-01" db="EMBL/GenBank/DDBJ databases">
        <authorList>
            <person name="Wang Y."/>
            <person name="White M."/>
            <person name="Kvist S."/>
            <person name="Moncalvo J.-M."/>
        </authorList>
    </citation>
    <scope>NUCLEOTIDE SEQUENCE [LARGE SCALE GENOMIC DNA]</scope>
    <source>
        <strain evidence="3">ID-206-W2</strain>
    </source>
</reference>
<proteinExistence type="predicted"/>
<comment type="caution">
    <text evidence="2">The sequence shown here is derived from an EMBL/GenBank/DDBJ whole genome shotgun (WGS) entry which is preliminary data.</text>
</comment>
<name>A0A1R1YMR6_9FUNG</name>
<organism evidence="2 3">
    <name type="scientific">Smittium culicis</name>
    <dbReference type="NCBI Taxonomy" id="133412"/>
    <lineage>
        <taxon>Eukaryota</taxon>
        <taxon>Fungi</taxon>
        <taxon>Fungi incertae sedis</taxon>
        <taxon>Zoopagomycota</taxon>
        <taxon>Kickxellomycotina</taxon>
        <taxon>Harpellomycetes</taxon>
        <taxon>Harpellales</taxon>
        <taxon>Legeriomycetaceae</taxon>
        <taxon>Smittium</taxon>
    </lineage>
</organism>
<evidence type="ECO:0000313" key="3">
    <source>
        <dbReference type="Proteomes" id="UP000187429"/>
    </source>
</evidence>